<proteinExistence type="predicted"/>
<name>A0ABM8PVE0_9HYPH</name>
<sequence length="30" mass="3399">MFEMTPVATFRQVAFNVNGTELASLMCCRM</sequence>
<protein>
    <submittedName>
        <fullName evidence="1">Uncharacterized protein</fullName>
    </submittedName>
</protein>
<evidence type="ECO:0000313" key="2">
    <source>
        <dbReference type="Proteomes" id="UP000606921"/>
    </source>
</evidence>
<comment type="caution">
    <text evidence="1">The sequence shown here is derived from an EMBL/GenBank/DDBJ whole genome shotgun (WGS) entry which is preliminary data.</text>
</comment>
<organism evidence="1 2">
    <name type="scientific">Pseudorhizobium endolithicum</name>
    <dbReference type="NCBI Taxonomy" id="1191678"/>
    <lineage>
        <taxon>Bacteria</taxon>
        <taxon>Pseudomonadati</taxon>
        <taxon>Pseudomonadota</taxon>
        <taxon>Alphaproteobacteria</taxon>
        <taxon>Hyphomicrobiales</taxon>
        <taxon>Rhizobiaceae</taxon>
        <taxon>Rhizobium/Agrobacterium group</taxon>
        <taxon>Pseudorhizobium</taxon>
    </lineage>
</organism>
<reference evidence="1 2" key="1">
    <citation type="submission" date="2020-11" db="EMBL/GenBank/DDBJ databases">
        <authorList>
            <person name="Lassalle F."/>
        </authorList>
    </citation>
    <scope>NUCLEOTIDE SEQUENCE [LARGE SCALE GENOMIC DNA]</scope>
    <source>
        <strain evidence="1 2">JC140</strain>
    </source>
</reference>
<keyword evidence="2" id="KW-1185">Reference proteome</keyword>
<dbReference type="Proteomes" id="UP000606921">
    <property type="component" value="Unassembled WGS sequence"/>
</dbReference>
<gene>
    <name evidence="1" type="ORF">REJC140_01641</name>
</gene>
<dbReference type="EMBL" id="CABFWF030000014">
    <property type="protein sequence ID" value="CAD7050453.1"/>
    <property type="molecule type" value="Genomic_DNA"/>
</dbReference>
<evidence type="ECO:0000313" key="1">
    <source>
        <dbReference type="EMBL" id="CAD7050453.1"/>
    </source>
</evidence>
<accession>A0ABM8PVE0</accession>